<dbReference type="RefSeq" id="WP_189144776.1">
    <property type="nucleotide sequence ID" value="NZ_BMNK01000027.1"/>
</dbReference>
<keyword evidence="3" id="KW-1185">Reference proteome</keyword>
<keyword evidence="1" id="KW-0472">Membrane</keyword>
<reference evidence="2" key="2">
    <citation type="submission" date="2020-09" db="EMBL/GenBank/DDBJ databases">
        <authorList>
            <person name="Sun Q."/>
            <person name="Zhou Y."/>
        </authorList>
    </citation>
    <scope>NUCLEOTIDE SEQUENCE</scope>
    <source>
        <strain evidence="2">CGMCC 4.7430</strain>
    </source>
</reference>
<dbReference type="AlphaFoldDB" id="A0A918AFL9"/>
<organism evidence="2 3">
    <name type="scientific">Nonomuraea glycinis</name>
    <dbReference type="NCBI Taxonomy" id="2047744"/>
    <lineage>
        <taxon>Bacteria</taxon>
        <taxon>Bacillati</taxon>
        <taxon>Actinomycetota</taxon>
        <taxon>Actinomycetes</taxon>
        <taxon>Streptosporangiales</taxon>
        <taxon>Streptosporangiaceae</taxon>
        <taxon>Nonomuraea</taxon>
    </lineage>
</organism>
<feature type="transmembrane region" description="Helical" evidence="1">
    <location>
        <begin position="104"/>
        <end position="122"/>
    </location>
</feature>
<reference evidence="2" key="1">
    <citation type="journal article" date="2014" name="Int. J. Syst. Evol. Microbiol.">
        <title>Complete genome sequence of Corynebacterium casei LMG S-19264T (=DSM 44701T), isolated from a smear-ripened cheese.</title>
        <authorList>
            <consortium name="US DOE Joint Genome Institute (JGI-PGF)"/>
            <person name="Walter F."/>
            <person name="Albersmeier A."/>
            <person name="Kalinowski J."/>
            <person name="Ruckert C."/>
        </authorList>
    </citation>
    <scope>NUCLEOTIDE SEQUENCE</scope>
    <source>
        <strain evidence="2">CGMCC 4.7430</strain>
    </source>
</reference>
<feature type="transmembrane region" description="Helical" evidence="1">
    <location>
        <begin position="129"/>
        <end position="148"/>
    </location>
</feature>
<evidence type="ECO:0000256" key="1">
    <source>
        <dbReference type="SAM" id="Phobius"/>
    </source>
</evidence>
<protein>
    <submittedName>
        <fullName evidence="2">Membrane protein</fullName>
    </submittedName>
</protein>
<evidence type="ECO:0000313" key="3">
    <source>
        <dbReference type="Proteomes" id="UP000660745"/>
    </source>
</evidence>
<evidence type="ECO:0000313" key="2">
    <source>
        <dbReference type="EMBL" id="GGP17968.1"/>
    </source>
</evidence>
<feature type="transmembrane region" description="Helical" evidence="1">
    <location>
        <begin position="74"/>
        <end position="98"/>
    </location>
</feature>
<gene>
    <name evidence="2" type="ORF">GCM10012278_88440</name>
</gene>
<accession>A0A918AFL9</accession>
<name>A0A918AFL9_9ACTN</name>
<sequence>MNAVATSAAPDLGRVLRRLYLVRFGFALVWAVLLFLTAADLGPVASTLLVLYPLFDVVAAVIDARSSRATGSPAVLYANIAVSTLAGIGLVFAVTSGIPSVLRVWGVWAIASGLVQLVLGIGRRRLSGQWPMIISGTISMLAGTSFFLQAGGEGASLANLAVYAFLGGVFFLVSALRLGRAARHR</sequence>
<keyword evidence="1" id="KW-0812">Transmembrane</keyword>
<proteinExistence type="predicted"/>
<dbReference type="EMBL" id="BMNK01000027">
    <property type="protein sequence ID" value="GGP17968.1"/>
    <property type="molecule type" value="Genomic_DNA"/>
</dbReference>
<keyword evidence="1" id="KW-1133">Transmembrane helix</keyword>
<feature type="transmembrane region" description="Helical" evidence="1">
    <location>
        <begin position="44"/>
        <end position="62"/>
    </location>
</feature>
<feature type="transmembrane region" description="Helical" evidence="1">
    <location>
        <begin position="20"/>
        <end position="38"/>
    </location>
</feature>
<dbReference type="Proteomes" id="UP000660745">
    <property type="component" value="Unassembled WGS sequence"/>
</dbReference>
<comment type="caution">
    <text evidence="2">The sequence shown here is derived from an EMBL/GenBank/DDBJ whole genome shotgun (WGS) entry which is preliminary data.</text>
</comment>
<feature type="transmembrane region" description="Helical" evidence="1">
    <location>
        <begin position="160"/>
        <end position="179"/>
    </location>
</feature>